<feature type="compositionally biased region" description="Basic and acidic residues" evidence="10">
    <location>
        <begin position="291"/>
        <end position="306"/>
    </location>
</feature>
<dbReference type="GO" id="GO:0005886">
    <property type="term" value="C:plasma membrane"/>
    <property type="evidence" value="ECO:0007669"/>
    <property type="project" value="UniProtKB-SubCell"/>
</dbReference>
<evidence type="ECO:0000256" key="2">
    <source>
        <dbReference type="ARBA" id="ARBA00020019"/>
    </source>
</evidence>
<dbReference type="Pfam" id="PF00005">
    <property type="entry name" value="ABC_tran"/>
    <property type="match status" value="1"/>
</dbReference>
<dbReference type="InterPro" id="IPR005286">
    <property type="entry name" value="Cell_div_FtsE"/>
</dbReference>
<dbReference type="PROSITE" id="PS00211">
    <property type="entry name" value="ABC_TRANSPORTER_1"/>
    <property type="match status" value="1"/>
</dbReference>
<dbReference type="InterPro" id="IPR027417">
    <property type="entry name" value="P-loop_NTPase"/>
</dbReference>
<evidence type="ECO:0000259" key="11">
    <source>
        <dbReference type="PROSITE" id="PS50893"/>
    </source>
</evidence>
<feature type="compositionally biased region" description="Basic residues" evidence="10">
    <location>
        <begin position="326"/>
        <end position="349"/>
    </location>
</feature>
<dbReference type="GO" id="GO:0016887">
    <property type="term" value="F:ATP hydrolysis activity"/>
    <property type="evidence" value="ECO:0007669"/>
    <property type="project" value="InterPro"/>
</dbReference>
<dbReference type="InterPro" id="IPR017871">
    <property type="entry name" value="ABC_transporter-like_CS"/>
</dbReference>
<evidence type="ECO:0000256" key="9">
    <source>
        <dbReference type="RuleBase" id="RU365094"/>
    </source>
</evidence>
<evidence type="ECO:0000256" key="5">
    <source>
        <dbReference type="ARBA" id="ARBA00022741"/>
    </source>
</evidence>
<keyword evidence="7 9" id="KW-0472">Membrane</keyword>
<dbReference type="Gene3D" id="3.40.50.300">
    <property type="entry name" value="P-loop containing nucleotide triphosphate hydrolases"/>
    <property type="match status" value="1"/>
</dbReference>
<keyword evidence="8 9" id="KW-0131">Cell cycle</keyword>
<comment type="subunit">
    <text evidence="9">Homodimer. Forms a membrane-associated complex with FtsX.</text>
</comment>
<dbReference type="SUPFAM" id="SSF52540">
    <property type="entry name" value="P-loop containing nucleoside triphosphate hydrolases"/>
    <property type="match status" value="1"/>
</dbReference>
<dbReference type="Proteomes" id="UP000070457">
    <property type="component" value="Unassembled WGS sequence"/>
</dbReference>
<comment type="caution">
    <text evidence="12">The sequence shown here is derived from an EMBL/GenBank/DDBJ whole genome shotgun (WGS) entry which is preliminary data.</text>
</comment>
<comment type="subcellular location">
    <subcellularLocation>
        <location evidence="9">Cell membrane</location>
        <topology evidence="9">Peripheral membrane protein</topology>
        <orientation evidence="9">Cytoplasmic side</orientation>
    </subcellularLocation>
</comment>
<accession>A0A136LXS1</accession>
<evidence type="ECO:0000256" key="1">
    <source>
        <dbReference type="ARBA" id="ARBA00005417"/>
    </source>
</evidence>
<dbReference type="EMBL" id="JYNZ01000003">
    <property type="protein sequence ID" value="KXK26426.1"/>
    <property type="molecule type" value="Genomic_DNA"/>
</dbReference>
<name>A0A136LXS1_9BACT</name>
<sequence length="416" mass="47553">MIQLISVNKQYGQDIAALSDISLEIQDGEFVFLVGPSGSGKTTLIKMLIREELPTEGKIFFHDDDITRYNRRQVYALRRKIGVIFQDYKLIPELNAYENVAFAMEAAGRSDRDIKENVPYLLDIVGLSKRMHFFPRMLSGGEKQRVAIARAMANNPKLLIADEPTGNLDPDSAWDIVQILSKINNWGTTVIMSTHGSDIVNSLHKRVLRMEDGKLVRDDYRGSYDEVDEFSLKVLSESKNQAGKAALVQEQPKPEEAGTTEQTEQKQPVPAAPDHKDEEQAVQTQEPAADAETKPVTKASLKEERKKGRTAKAGSDLPVKSDKKSTKQTKKRKISFSTKKRRQRIRKNRTARWKKRFSNPLKKKLTDRTANHRIRLKKQNLHLKNQTWPWEQCLNARLRKPQNRFAEVAGWHGRLF</sequence>
<dbReference type="InterPro" id="IPR003439">
    <property type="entry name" value="ABC_transporter-like_ATP-bd"/>
</dbReference>
<evidence type="ECO:0000256" key="10">
    <source>
        <dbReference type="SAM" id="MobiDB-lite"/>
    </source>
</evidence>
<dbReference type="GO" id="GO:0005524">
    <property type="term" value="F:ATP binding"/>
    <property type="evidence" value="ECO:0007669"/>
    <property type="project" value="UniProtKB-UniRule"/>
</dbReference>
<keyword evidence="3 9" id="KW-1003">Cell membrane</keyword>
<dbReference type="STRING" id="1617426.TR69_WS6001000429"/>
<reference evidence="12 13" key="1">
    <citation type="submission" date="2015-02" db="EMBL/GenBank/DDBJ databases">
        <title>Improved understanding of the partial-nitritation anammox process through 23 genomes representing the majority of the microbial community.</title>
        <authorList>
            <person name="Speth D.R."/>
            <person name="In T Zandt M."/>
            <person name="Guerrero Cruz S."/>
            <person name="Jetten M.S."/>
            <person name="Dutilh B.E."/>
        </authorList>
    </citation>
    <scope>NUCLEOTIDE SEQUENCE [LARGE SCALE GENOMIC DNA]</scope>
    <source>
        <strain evidence="12">OLB20</strain>
    </source>
</reference>
<dbReference type="GO" id="GO:0022857">
    <property type="term" value="F:transmembrane transporter activity"/>
    <property type="evidence" value="ECO:0007669"/>
    <property type="project" value="TreeGrafter"/>
</dbReference>
<dbReference type="FunFam" id="3.40.50.300:FF:000056">
    <property type="entry name" value="Cell division ATP-binding protein FtsE"/>
    <property type="match status" value="1"/>
</dbReference>
<dbReference type="InterPro" id="IPR003593">
    <property type="entry name" value="AAA+_ATPase"/>
</dbReference>
<evidence type="ECO:0000313" key="12">
    <source>
        <dbReference type="EMBL" id="KXK26426.1"/>
    </source>
</evidence>
<dbReference type="SMART" id="SM00382">
    <property type="entry name" value="AAA"/>
    <property type="match status" value="1"/>
</dbReference>
<evidence type="ECO:0000256" key="8">
    <source>
        <dbReference type="ARBA" id="ARBA00023306"/>
    </source>
</evidence>
<evidence type="ECO:0000256" key="7">
    <source>
        <dbReference type="ARBA" id="ARBA00023136"/>
    </source>
</evidence>
<evidence type="ECO:0000256" key="4">
    <source>
        <dbReference type="ARBA" id="ARBA00022618"/>
    </source>
</evidence>
<proteinExistence type="inferred from homology"/>
<keyword evidence="6 9" id="KW-0067">ATP-binding</keyword>
<evidence type="ECO:0000256" key="6">
    <source>
        <dbReference type="ARBA" id="ARBA00022840"/>
    </source>
</evidence>
<gene>
    <name evidence="9 12" type="primary">ftsE</name>
    <name evidence="12" type="ORF">TR69_WS6001000429</name>
</gene>
<dbReference type="PANTHER" id="PTHR24220:SF470">
    <property type="entry name" value="CELL DIVISION ATP-BINDING PROTEIN FTSE"/>
    <property type="match status" value="1"/>
</dbReference>
<protein>
    <recommendedName>
        <fullName evidence="2 9">Cell division ATP-binding protein FtsE</fullName>
    </recommendedName>
</protein>
<dbReference type="PANTHER" id="PTHR24220">
    <property type="entry name" value="IMPORT ATP-BINDING PROTEIN"/>
    <property type="match status" value="1"/>
</dbReference>
<dbReference type="GO" id="GO:0051301">
    <property type="term" value="P:cell division"/>
    <property type="evidence" value="ECO:0007669"/>
    <property type="project" value="UniProtKB-UniRule"/>
</dbReference>
<organism evidence="12 13">
    <name type="scientific">candidate division WS6 bacterium OLB20</name>
    <dbReference type="NCBI Taxonomy" id="1617426"/>
    <lineage>
        <taxon>Bacteria</taxon>
        <taxon>Candidatus Dojkabacteria</taxon>
    </lineage>
</organism>
<keyword evidence="4 9" id="KW-0132">Cell division</keyword>
<dbReference type="InterPro" id="IPR015854">
    <property type="entry name" value="ABC_transpr_LolD-like"/>
</dbReference>
<dbReference type="PATRIC" id="fig|1617426.3.peg.426"/>
<evidence type="ECO:0000256" key="3">
    <source>
        <dbReference type="ARBA" id="ARBA00022475"/>
    </source>
</evidence>
<feature type="domain" description="ABC transporter" evidence="11">
    <location>
        <begin position="2"/>
        <end position="237"/>
    </location>
</feature>
<keyword evidence="5 9" id="KW-0547">Nucleotide-binding</keyword>
<comment type="function">
    <text evidence="9">Part of the ABC transporter FtsEX involved in cellular division.</text>
</comment>
<dbReference type="AlphaFoldDB" id="A0A136LXS1"/>
<comment type="similarity">
    <text evidence="1 9">Belongs to the ABC transporter superfamily.</text>
</comment>
<dbReference type="NCBIfam" id="TIGR02673">
    <property type="entry name" value="FtsE"/>
    <property type="match status" value="1"/>
</dbReference>
<evidence type="ECO:0000313" key="13">
    <source>
        <dbReference type="Proteomes" id="UP000070457"/>
    </source>
</evidence>
<dbReference type="PROSITE" id="PS50893">
    <property type="entry name" value="ABC_TRANSPORTER_2"/>
    <property type="match status" value="1"/>
</dbReference>
<feature type="region of interest" description="Disordered" evidence="10">
    <location>
        <begin position="243"/>
        <end position="349"/>
    </location>
</feature>